<dbReference type="Gramene" id="evm.model.06.940">
    <property type="protein sequence ID" value="cds.evm.model.06.940"/>
    <property type="gene ID" value="evm.TU.06.940"/>
</dbReference>
<accession>A0A803Q0L8</accession>
<accession>A0A803Q0M2</accession>
<proteinExistence type="predicted"/>
<name>A0A803Q0M2_CANSA</name>
<dbReference type="InterPro" id="IPR038765">
    <property type="entry name" value="Papain-like_cys_pep_sf"/>
</dbReference>
<sequence>MCVAIKYNLWKRYSCQEVIDSKTPPGSGEEFRKYGKTPIQFNDAGEFIRRHGLAEEKYSHHYVGVRENPPAYYPVREFPLNKYLVIDRPEKSLIEDCVWMHPIVVAFNTGNDFANVNQSGYPRVYSPPIPGDGIEITGHSMVLMGYGTNPTTQEDFWICMDPNGYVLMSRDMNRNPIHEAFIPELI</sequence>
<dbReference type="EnsemblPlants" id="evm.model.06.937">
    <property type="protein sequence ID" value="cds.evm.model.06.937"/>
    <property type="gene ID" value="evm.TU.06.937"/>
</dbReference>
<protein>
    <submittedName>
        <fullName evidence="1">Uncharacterized protein</fullName>
    </submittedName>
</protein>
<dbReference type="EnsemblPlants" id="evm.model.06.940">
    <property type="protein sequence ID" value="cds.evm.model.06.940"/>
    <property type="gene ID" value="evm.TU.06.940"/>
</dbReference>
<dbReference type="Gene3D" id="3.90.70.10">
    <property type="entry name" value="Cysteine proteinases"/>
    <property type="match status" value="1"/>
</dbReference>
<dbReference type="SUPFAM" id="SSF54001">
    <property type="entry name" value="Cysteine proteinases"/>
    <property type="match status" value="1"/>
</dbReference>
<dbReference type="Proteomes" id="UP000596661">
    <property type="component" value="Chromosome 6"/>
</dbReference>
<dbReference type="Gramene" id="evm.model.06.937">
    <property type="protein sequence ID" value="cds.evm.model.06.937"/>
    <property type="gene ID" value="evm.TU.06.937"/>
</dbReference>
<reference evidence="1" key="2">
    <citation type="submission" date="2021-03" db="UniProtKB">
        <authorList>
            <consortium name="EnsemblPlants"/>
        </authorList>
    </citation>
    <scope>IDENTIFICATION</scope>
</reference>
<reference evidence="1 2" key="1">
    <citation type="submission" date="2018-11" db="EMBL/GenBank/DDBJ databases">
        <authorList>
            <person name="Grassa J C."/>
        </authorList>
    </citation>
    <scope>NUCLEOTIDE SEQUENCE [LARGE SCALE GENOMIC DNA]</scope>
</reference>
<evidence type="ECO:0000313" key="1">
    <source>
        <dbReference type="EnsemblPlants" id="cds.evm.model.06.940"/>
    </source>
</evidence>
<dbReference type="AlphaFoldDB" id="A0A803Q0M2"/>
<organism evidence="1 2">
    <name type="scientific">Cannabis sativa</name>
    <name type="common">Hemp</name>
    <name type="synonym">Marijuana</name>
    <dbReference type="NCBI Taxonomy" id="3483"/>
    <lineage>
        <taxon>Eukaryota</taxon>
        <taxon>Viridiplantae</taxon>
        <taxon>Streptophyta</taxon>
        <taxon>Embryophyta</taxon>
        <taxon>Tracheophyta</taxon>
        <taxon>Spermatophyta</taxon>
        <taxon>Magnoliopsida</taxon>
        <taxon>eudicotyledons</taxon>
        <taxon>Gunneridae</taxon>
        <taxon>Pentapetalae</taxon>
        <taxon>rosids</taxon>
        <taxon>fabids</taxon>
        <taxon>Rosales</taxon>
        <taxon>Cannabaceae</taxon>
        <taxon>Cannabis</taxon>
    </lineage>
</organism>
<dbReference type="EMBL" id="UZAU01000584">
    <property type="status" value="NOT_ANNOTATED_CDS"/>
    <property type="molecule type" value="Genomic_DNA"/>
</dbReference>
<evidence type="ECO:0000313" key="2">
    <source>
        <dbReference type="Proteomes" id="UP000596661"/>
    </source>
</evidence>
<keyword evidence="2" id="KW-1185">Reference proteome</keyword>